<keyword evidence="2" id="KW-1185">Reference proteome</keyword>
<dbReference type="InterPro" id="IPR025255">
    <property type="entry name" value="DUF4202"/>
</dbReference>
<name>A0A8J7MCP0_9BACT</name>
<dbReference type="Proteomes" id="UP000624703">
    <property type="component" value="Unassembled WGS sequence"/>
</dbReference>
<dbReference type="AlphaFoldDB" id="A0A8J7MCP0"/>
<sequence length="196" mass="22048">MTQTGLKERAMAAFDAANGEDPNLIEVDGEMRARELVHAERVSGWVNKLMPNASEGLQLAARCQHICRWQVPRSSQPMNRAGYLKWREGLKSFHAEKSAEILRDLGYADEVIERVKSLNQKKNIKGDEECQVLEDALCLVFLEFQFANLIADTEHGKMIKIVQKTWAKMGERGQQAALTLTYSDAEMAVLKEALGL</sequence>
<comment type="caution">
    <text evidence="1">The sequence shown here is derived from an EMBL/GenBank/DDBJ whole genome shotgun (WGS) entry which is preliminary data.</text>
</comment>
<accession>A0A8J7MCP0</accession>
<proteinExistence type="predicted"/>
<dbReference type="Pfam" id="PF13875">
    <property type="entry name" value="DUF4202"/>
    <property type="match status" value="1"/>
</dbReference>
<dbReference type="PANTHER" id="PTHR41729">
    <property type="entry name" value="GLUTAMYL-TRNA SYNTHETASE"/>
    <property type="match status" value="1"/>
</dbReference>
<evidence type="ECO:0000313" key="2">
    <source>
        <dbReference type="Proteomes" id="UP000624703"/>
    </source>
</evidence>
<protein>
    <submittedName>
        <fullName evidence="1">DUF4202 domain-containing protein</fullName>
    </submittedName>
</protein>
<dbReference type="EMBL" id="JAENIM010000032">
    <property type="protein sequence ID" value="MBK1790703.1"/>
    <property type="molecule type" value="Genomic_DNA"/>
</dbReference>
<organism evidence="1 2">
    <name type="scientific">Persicirhabdus sediminis</name>
    <dbReference type="NCBI Taxonomy" id="454144"/>
    <lineage>
        <taxon>Bacteria</taxon>
        <taxon>Pseudomonadati</taxon>
        <taxon>Verrucomicrobiota</taxon>
        <taxon>Verrucomicrobiia</taxon>
        <taxon>Verrucomicrobiales</taxon>
        <taxon>Verrucomicrobiaceae</taxon>
        <taxon>Persicirhabdus</taxon>
    </lineage>
</organism>
<dbReference type="RefSeq" id="WP_200310728.1">
    <property type="nucleotide sequence ID" value="NZ_JAENIM010000032.1"/>
</dbReference>
<reference evidence="1" key="1">
    <citation type="submission" date="2021-01" db="EMBL/GenBank/DDBJ databases">
        <title>Modified the classification status of verrucomicrobia.</title>
        <authorList>
            <person name="Feng X."/>
        </authorList>
    </citation>
    <scope>NUCLEOTIDE SEQUENCE</scope>
    <source>
        <strain evidence="1">_KCTC 22039</strain>
    </source>
</reference>
<gene>
    <name evidence="1" type="ORF">JIN82_05990</name>
</gene>
<dbReference type="PANTHER" id="PTHR41729:SF1">
    <property type="entry name" value="GLUTAMYL-TRNA SYNTHETASE"/>
    <property type="match status" value="1"/>
</dbReference>
<evidence type="ECO:0000313" key="1">
    <source>
        <dbReference type="EMBL" id="MBK1790703.1"/>
    </source>
</evidence>